<sequence>MSPPDKKNDHRTGDLEPFHARDLRRVSDKELLGPDYKEWLRKRRSGIDETLRKGRETRSRAEKAIEDAERMLGKSEEVFGDDKT</sequence>
<feature type="region of interest" description="Disordered" evidence="1">
    <location>
        <begin position="51"/>
        <end position="84"/>
    </location>
</feature>
<evidence type="ECO:0000313" key="2">
    <source>
        <dbReference type="EMBL" id="MFC3302040.1"/>
    </source>
</evidence>
<protein>
    <submittedName>
        <fullName evidence="2">Uncharacterized protein</fullName>
    </submittedName>
</protein>
<feature type="region of interest" description="Disordered" evidence="1">
    <location>
        <begin position="1"/>
        <end position="21"/>
    </location>
</feature>
<evidence type="ECO:0000313" key="3">
    <source>
        <dbReference type="Proteomes" id="UP001595607"/>
    </source>
</evidence>
<dbReference type="RefSeq" id="WP_189574175.1">
    <property type="nucleotide sequence ID" value="NZ_BMXU01000001.1"/>
</dbReference>
<dbReference type="EMBL" id="JBHRVA010000002">
    <property type="protein sequence ID" value="MFC3302040.1"/>
    <property type="molecule type" value="Genomic_DNA"/>
</dbReference>
<accession>A0ABV7MBC1</accession>
<reference evidence="3" key="1">
    <citation type="journal article" date="2019" name="Int. J. Syst. Evol. Microbiol.">
        <title>The Global Catalogue of Microorganisms (GCM) 10K type strain sequencing project: providing services to taxonomists for standard genome sequencing and annotation.</title>
        <authorList>
            <consortium name="The Broad Institute Genomics Platform"/>
            <consortium name="The Broad Institute Genome Sequencing Center for Infectious Disease"/>
            <person name="Wu L."/>
            <person name="Ma J."/>
        </authorList>
    </citation>
    <scope>NUCLEOTIDE SEQUENCE [LARGE SCALE GENOMIC DNA]</scope>
    <source>
        <strain evidence="3">KCTC 22245</strain>
    </source>
</reference>
<comment type="caution">
    <text evidence="2">The sequence shown here is derived from an EMBL/GenBank/DDBJ whole genome shotgun (WGS) entry which is preliminary data.</text>
</comment>
<name>A0ABV7MBC1_9PROT</name>
<evidence type="ECO:0000256" key="1">
    <source>
        <dbReference type="SAM" id="MobiDB-lite"/>
    </source>
</evidence>
<dbReference type="Proteomes" id="UP001595607">
    <property type="component" value="Unassembled WGS sequence"/>
</dbReference>
<organism evidence="2 3">
    <name type="scientific">Parvularcula lutaonensis</name>
    <dbReference type="NCBI Taxonomy" id="491923"/>
    <lineage>
        <taxon>Bacteria</taxon>
        <taxon>Pseudomonadati</taxon>
        <taxon>Pseudomonadota</taxon>
        <taxon>Alphaproteobacteria</taxon>
        <taxon>Parvularculales</taxon>
        <taxon>Parvularculaceae</taxon>
        <taxon>Parvularcula</taxon>
    </lineage>
</organism>
<proteinExistence type="predicted"/>
<keyword evidence="3" id="KW-1185">Reference proteome</keyword>
<gene>
    <name evidence="2" type="ORF">ACFONP_04770</name>
</gene>